<evidence type="ECO:0000259" key="2">
    <source>
        <dbReference type="PROSITE" id="PS50902"/>
    </source>
</evidence>
<dbReference type="GO" id="GO:0016020">
    <property type="term" value="C:membrane"/>
    <property type="evidence" value="ECO:0007669"/>
    <property type="project" value="TreeGrafter"/>
</dbReference>
<dbReference type="InterPro" id="IPR001226">
    <property type="entry name" value="Flavodoxin_CS"/>
</dbReference>
<dbReference type="AlphaFoldDB" id="A0A1I7I9K2"/>
<dbReference type="GO" id="GO:0009055">
    <property type="term" value="F:electron transfer activity"/>
    <property type="evidence" value="ECO:0007669"/>
    <property type="project" value="InterPro"/>
</dbReference>
<dbReference type="Gene3D" id="3.40.50.360">
    <property type="match status" value="1"/>
</dbReference>
<gene>
    <name evidence="3" type="ORF">SAMN05216480_11410</name>
</gene>
<dbReference type="OrthoDB" id="9806350at2"/>
<keyword evidence="4" id="KW-1185">Reference proteome</keyword>
<dbReference type="Pfam" id="PF03358">
    <property type="entry name" value="FMN_red"/>
    <property type="match status" value="1"/>
</dbReference>
<reference evidence="3 4" key="1">
    <citation type="submission" date="2016-10" db="EMBL/GenBank/DDBJ databases">
        <authorList>
            <person name="de Groot N.N."/>
        </authorList>
    </citation>
    <scope>NUCLEOTIDE SEQUENCE [LARGE SCALE GENOMIC DNA]</scope>
    <source>
        <strain evidence="3 4">CGMCC 1.12333</strain>
    </source>
</reference>
<dbReference type="SUPFAM" id="SSF52218">
    <property type="entry name" value="Flavoproteins"/>
    <property type="match status" value="1"/>
</dbReference>
<dbReference type="EMBL" id="FPBK01000014">
    <property type="protein sequence ID" value="SFU69588.1"/>
    <property type="molecule type" value="Genomic_DNA"/>
</dbReference>
<dbReference type="GO" id="GO:0003955">
    <property type="term" value="F:NAD(P)H dehydrogenase (quinone) activity"/>
    <property type="evidence" value="ECO:0007669"/>
    <property type="project" value="TreeGrafter"/>
</dbReference>
<dbReference type="GO" id="GO:0010181">
    <property type="term" value="F:FMN binding"/>
    <property type="evidence" value="ECO:0007669"/>
    <property type="project" value="InterPro"/>
</dbReference>
<evidence type="ECO:0000256" key="1">
    <source>
        <dbReference type="ARBA" id="ARBA00001917"/>
    </source>
</evidence>
<organism evidence="3 4">
    <name type="scientific">Pustulibacterium marinum</name>
    <dbReference type="NCBI Taxonomy" id="1224947"/>
    <lineage>
        <taxon>Bacteria</taxon>
        <taxon>Pseudomonadati</taxon>
        <taxon>Bacteroidota</taxon>
        <taxon>Flavobacteriia</taxon>
        <taxon>Flavobacteriales</taxon>
        <taxon>Flavobacteriaceae</taxon>
        <taxon>Pustulibacterium</taxon>
    </lineage>
</organism>
<dbReference type="PROSITE" id="PS00201">
    <property type="entry name" value="FLAVODOXIN"/>
    <property type="match status" value="1"/>
</dbReference>
<dbReference type="InterPro" id="IPR005025">
    <property type="entry name" value="FMN_Rdtase-like_dom"/>
</dbReference>
<proteinExistence type="predicted"/>
<name>A0A1I7I9K2_9FLAO</name>
<dbReference type="Proteomes" id="UP000199138">
    <property type="component" value="Unassembled WGS sequence"/>
</dbReference>
<evidence type="ECO:0000313" key="4">
    <source>
        <dbReference type="Proteomes" id="UP000199138"/>
    </source>
</evidence>
<protein>
    <submittedName>
        <fullName evidence="3">NAD(P)H dehydrogenase (Quinone)</fullName>
    </submittedName>
</protein>
<sequence length="190" mass="20432">MKKVAIVYYSGTGHTEKLAEAIEKGANSVEGVEANLIAINPSDIINGSYKNQHVIDQLDESDAIIFGSPTYMGGVSAQFKALADATSYSWINQKWKNKLAAGFTVSGAKSGDKLHTLQYFNLFAMQHGMIWVSLGELPGQSNGINNLGSWIGVMAVAQNEDPSITPSIEDKNTAEILGHRVATLALAYQL</sequence>
<evidence type="ECO:0000313" key="3">
    <source>
        <dbReference type="EMBL" id="SFU69588.1"/>
    </source>
</evidence>
<accession>A0A1I7I9K2</accession>
<dbReference type="PROSITE" id="PS50902">
    <property type="entry name" value="FLAVODOXIN_LIKE"/>
    <property type="match status" value="1"/>
</dbReference>
<dbReference type="STRING" id="1224947.SAMN05216480_11410"/>
<dbReference type="RefSeq" id="WP_093026045.1">
    <property type="nucleotide sequence ID" value="NZ_FPBK01000014.1"/>
</dbReference>
<dbReference type="PANTHER" id="PTHR30546">
    <property type="entry name" value="FLAVODOXIN-RELATED PROTEIN WRBA-RELATED"/>
    <property type="match status" value="1"/>
</dbReference>
<dbReference type="PANTHER" id="PTHR30546:SF23">
    <property type="entry name" value="FLAVOPROTEIN-LIKE PROTEIN YCP4-RELATED"/>
    <property type="match status" value="1"/>
</dbReference>
<dbReference type="InterPro" id="IPR008254">
    <property type="entry name" value="Flavodoxin/NO_synth"/>
</dbReference>
<feature type="domain" description="Flavodoxin-like" evidence="2">
    <location>
        <begin position="4"/>
        <end position="182"/>
    </location>
</feature>
<comment type="cofactor">
    <cofactor evidence="1">
        <name>FMN</name>
        <dbReference type="ChEBI" id="CHEBI:58210"/>
    </cofactor>
</comment>
<dbReference type="InterPro" id="IPR029039">
    <property type="entry name" value="Flavoprotein-like_sf"/>
</dbReference>